<dbReference type="Proteomes" id="UP001312865">
    <property type="component" value="Unassembled WGS sequence"/>
</dbReference>
<name>A0ABU8HH79_9BACI</name>
<protein>
    <submittedName>
        <fullName evidence="3">PspA/IM30 family protein</fullName>
    </submittedName>
</protein>
<dbReference type="PANTHER" id="PTHR31088:SF6">
    <property type="entry name" value="PHAGE SHOCK PROTEIN A"/>
    <property type="match status" value="1"/>
</dbReference>
<keyword evidence="4" id="KW-1185">Reference proteome</keyword>
<dbReference type="InterPro" id="IPR007157">
    <property type="entry name" value="PspA_VIPP1"/>
</dbReference>
<dbReference type="Pfam" id="PF04012">
    <property type="entry name" value="PspA_IM30"/>
    <property type="match status" value="1"/>
</dbReference>
<feature type="coiled-coil region" evidence="2">
    <location>
        <begin position="104"/>
        <end position="138"/>
    </location>
</feature>
<comment type="similarity">
    <text evidence="1">Belongs to the PspA/Vipp/IM30 family.</text>
</comment>
<evidence type="ECO:0000313" key="3">
    <source>
        <dbReference type="EMBL" id="MEI5908642.1"/>
    </source>
</evidence>
<evidence type="ECO:0000313" key="4">
    <source>
        <dbReference type="Proteomes" id="UP001312865"/>
    </source>
</evidence>
<reference evidence="3 4" key="1">
    <citation type="journal article" date="2018" name="J. Microbiol.">
        <title>Bacillus spongiae sp. nov., isolated from sponge of Jeju Island.</title>
        <authorList>
            <person name="Lee G.E."/>
            <person name="Im W.T."/>
            <person name="Park J.S."/>
        </authorList>
    </citation>
    <scope>NUCLEOTIDE SEQUENCE [LARGE SCALE GENOMIC DNA]</scope>
    <source>
        <strain evidence="3 4">135PIL107-10</strain>
    </source>
</reference>
<dbReference type="RefSeq" id="WP_336588087.1">
    <property type="nucleotide sequence ID" value="NZ_JBBAXC010000014.1"/>
</dbReference>
<proteinExistence type="inferred from homology"/>
<keyword evidence="2" id="KW-0175">Coiled coil</keyword>
<sequence>MANLFKRIRNSVEADINELLDKKENKNPGAQLNQYLRECEREVEKTRNLVERQYLLKQEFMKELKEAHQMALKRQHQAQVAEKAGENELQEFAEREYVVYRDRTERLEQAKVQAVQQLEELERKYEEMKHKLKDMHIKRMELMGKENISRANYRMNRLLKENKLDNHSYPRYDEMENYLERLEHQVNSSYHRNTIDAKIAKLENDAKNKENESISL</sequence>
<gene>
    <name evidence="3" type="ORF">WAK64_16460</name>
</gene>
<evidence type="ECO:0000256" key="2">
    <source>
        <dbReference type="SAM" id="Coils"/>
    </source>
</evidence>
<dbReference type="PANTHER" id="PTHR31088">
    <property type="entry name" value="MEMBRANE-ASSOCIATED PROTEIN VIPP1, CHLOROPLASTIC"/>
    <property type="match status" value="1"/>
</dbReference>
<accession>A0ABU8HH79</accession>
<evidence type="ECO:0000256" key="1">
    <source>
        <dbReference type="ARBA" id="ARBA00043985"/>
    </source>
</evidence>
<dbReference type="EMBL" id="JBBAXC010000014">
    <property type="protein sequence ID" value="MEI5908642.1"/>
    <property type="molecule type" value="Genomic_DNA"/>
</dbReference>
<organism evidence="3 4">
    <name type="scientific">Bacillus spongiae</name>
    <dbReference type="NCBI Taxonomy" id="2683610"/>
    <lineage>
        <taxon>Bacteria</taxon>
        <taxon>Bacillati</taxon>
        <taxon>Bacillota</taxon>
        <taxon>Bacilli</taxon>
        <taxon>Bacillales</taxon>
        <taxon>Bacillaceae</taxon>
        <taxon>Bacillus</taxon>
    </lineage>
</organism>
<comment type="caution">
    <text evidence="3">The sequence shown here is derived from an EMBL/GenBank/DDBJ whole genome shotgun (WGS) entry which is preliminary data.</text>
</comment>